<evidence type="ECO:0000313" key="4">
    <source>
        <dbReference type="EMBL" id="WGV52062.1"/>
    </source>
</evidence>
<dbReference type="GO" id="GO:0016627">
    <property type="term" value="F:oxidoreductase activity, acting on the CH-CH group of donors"/>
    <property type="evidence" value="ECO:0007669"/>
    <property type="project" value="TreeGrafter"/>
</dbReference>
<evidence type="ECO:0000256" key="1">
    <source>
        <dbReference type="ARBA" id="ARBA00023002"/>
    </source>
</evidence>
<accession>A0A0C3A8H3</accession>
<evidence type="ECO:0000313" key="3">
    <source>
        <dbReference type="EMBL" id="MBH5142106.1"/>
    </source>
</evidence>
<dbReference type="OMA" id="VPIWYQY"/>
<dbReference type="InterPro" id="IPR012349">
    <property type="entry name" value="Split_barrel_FMN-bd"/>
</dbReference>
<name>A0A0C3A8H3_RHOER</name>
<dbReference type="PANTHER" id="PTHR35176">
    <property type="entry name" value="HEME OXYGENASE HI_0854-RELATED"/>
    <property type="match status" value="1"/>
</dbReference>
<sequence length="141" mass="15648">MALSENEREQFLAEPHIGALSVADGTERGPLTVPIWYLYSPGGKPWILTGKDSRKARLIESAGHFSLMAERLDPTIRYVSVSGSVDKIVPGTDEMLVEVSRRYLTPDKVDGYLEFARSQLGEQVAIYMNPQHWLSADLGAI</sequence>
<dbReference type="EMBL" id="CP124545">
    <property type="protein sequence ID" value="WGV52062.1"/>
    <property type="molecule type" value="Genomic_DNA"/>
</dbReference>
<reference evidence="3 6" key="2">
    <citation type="submission" date="2020-12" db="EMBL/GenBank/DDBJ databases">
        <title>Draft genome sequence of furan degrading bacterial strain FUR100.</title>
        <authorList>
            <person name="Woiski C."/>
        </authorList>
    </citation>
    <scope>NUCLEOTIDE SEQUENCE [LARGE SCALE GENOMIC DNA]</scope>
    <source>
        <strain evidence="3 6">FUR100</strain>
    </source>
</reference>
<dbReference type="Gene3D" id="2.30.110.10">
    <property type="entry name" value="Electron Transport, Fmn-binding Protein, Chain A"/>
    <property type="match status" value="1"/>
</dbReference>
<dbReference type="Proteomes" id="UP001230933">
    <property type="component" value="Chromosome"/>
</dbReference>
<dbReference type="AlphaFoldDB" id="A0A0C3A8H3"/>
<keyword evidence="1" id="KW-0560">Oxidoreductase</keyword>
<evidence type="ECO:0000313" key="6">
    <source>
        <dbReference type="Proteomes" id="UP000627573"/>
    </source>
</evidence>
<dbReference type="PANTHER" id="PTHR35176:SF6">
    <property type="entry name" value="HEME OXYGENASE HI_0854-RELATED"/>
    <property type="match status" value="1"/>
</dbReference>
<dbReference type="EMBL" id="MRBO01000129">
    <property type="protein sequence ID" value="KAB2586780.1"/>
    <property type="molecule type" value="Genomic_DNA"/>
</dbReference>
<dbReference type="GO" id="GO:0005829">
    <property type="term" value="C:cytosol"/>
    <property type="evidence" value="ECO:0007669"/>
    <property type="project" value="TreeGrafter"/>
</dbReference>
<dbReference type="KEGG" id="reb:XU06_12225"/>
<protein>
    <submittedName>
        <fullName evidence="2 3">Pyridoxamine 5'-phosphate oxidase</fullName>
    </submittedName>
</protein>
<dbReference type="GO" id="GO:0070967">
    <property type="term" value="F:coenzyme F420 binding"/>
    <property type="evidence" value="ECO:0007669"/>
    <property type="project" value="TreeGrafter"/>
</dbReference>
<dbReference type="RefSeq" id="WP_020907428.1">
    <property type="nucleotide sequence ID" value="NZ_BHXB01000001.1"/>
</dbReference>
<reference evidence="4" key="3">
    <citation type="submission" date="2023-08" db="EMBL/GenBank/DDBJ databases">
        <title>Isolation and Characterization of Rhodococcus erythropolis MGMM8.</title>
        <authorList>
            <person name="Diabankana R.G.C."/>
            <person name="Afordoanyi D.M."/>
            <person name="Validov S.Z."/>
        </authorList>
    </citation>
    <scope>NUCLEOTIDE SEQUENCE</scope>
    <source>
        <strain evidence="4">MGMM8</strain>
    </source>
</reference>
<reference evidence="2 5" key="1">
    <citation type="journal article" date="2017" name="Poromechanics V (2013)">
        <title>Genomic Characterization of the Arsenic-Tolerant Actinobacterium, &lt;i&gt;Rhodococcus erythropolis&lt;/i&gt; S43.</title>
        <authorList>
            <person name="Retamal-Morales G."/>
            <person name="Mehnert M."/>
            <person name="Schwabe R."/>
            <person name="Tischler D."/>
            <person name="Schloemann M."/>
            <person name="Levican G.J."/>
        </authorList>
    </citation>
    <scope>NUCLEOTIDE SEQUENCE [LARGE SCALE GENOMIC DNA]</scope>
    <source>
        <strain evidence="2 5">S43</strain>
    </source>
</reference>
<dbReference type="GeneID" id="57487398"/>
<keyword evidence="6" id="KW-1185">Reference proteome</keyword>
<gene>
    <name evidence="2" type="ORF">BS297_03520</name>
    <name evidence="3" type="ORF">I3517_05700</name>
    <name evidence="4" type="ORF">QIE55_12945</name>
</gene>
<evidence type="ECO:0000313" key="2">
    <source>
        <dbReference type="EMBL" id="KAB2586780.1"/>
    </source>
</evidence>
<proteinExistence type="predicted"/>
<dbReference type="Proteomes" id="UP000627573">
    <property type="component" value="Unassembled WGS sequence"/>
</dbReference>
<dbReference type="InterPro" id="IPR052019">
    <property type="entry name" value="F420H2_bilvrd_red/Heme_oxyg"/>
</dbReference>
<evidence type="ECO:0000313" key="5">
    <source>
        <dbReference type="Proteomes" id="UP000325576"/>
    </source>
</evidence>
<dbReference type="Proteomes" id="UP000325576">
    <property type="component" value="Unassembled WGS sequence"/>
</dbReference>
<dbReference type="EMBL" id="JAECSB010000026">
    <property type="protein sequence ID" value="MBH5142106.1"/>
    <property type="molecule type" value="Genomic_DNA"/>
</dbReference>
<dbReference type="SUPFAM" id="SSF50475">
    <property type="entry name" value="FMN-binding split barrel"/>
    <property type="match status" value="1"/>
</dbReference>
<organism evidence="3 6">
    <name type="scientific">Rhodococcus erythropolis</name>
    <name type="common">Arthrobacter picolinophilus</name>
    <dbReference type="NCBI Taxonomy" id="1833"/>
    <lineage>
        <taxon>Bacteria</taxon>
        <taxon>Bacillati</taxon>
        <taxon>Actinomycetota</taxon>
        <taxon>Actinomycetes</taxon>
        <taxon>Mycobacteriales</taxon>
        <taxon>Nocardiaceae</taxon>
        <taxon>Rhodococcus</taxon>
        <taxon>Rhodococcus erythropolis group</taxon>
    </lineage>
</organism>